<accession>A0ACC4DGF6</accession>
<name>A0ACC4DGF6_PURLI</name>
<gene>
    <name evidence="1" type="ORF">ACCO45_009958</name>
</gene>
<organism evidence="1 2">
    <name type="scientific">Purpureocillium lilacinum</name>
    <name type="common">Paecilomyces lilacinus</name>
    <dbReference type="NCBI Taxonomy" id="33203"/>
    <lineage>
        <taxon>Eukaryota</taxon>
        <taxon>Fungi</taxon>
        <taxon>Dikarya</taxon>
        <taxon>Ascomycota</taxon>
        <taxon>Pezizomycotina</taxon>
        <taxon>Sordariomycetes</taxon>
        <taxon>Hypocreomycetidae</taxon>
        <taxon>Hypocreales</taxon>
        <taxon>Ophiocordycipitaceae</taxon>
        <taxon>Purpureocillium</taxon>
    </lineage>
</organism>
<comment type="caution">
    <text evidence="1">The sequence shown here is derived from an EMBL/GenBank/DDBJ whole genome shotgun (WGS) entry which is preliminary data.</text>
</comment>
<evidence type="ECO:0000313" key="2">
    <source>
        <dbReference type="Proteomes" id="UP001638806"/>
    </source>
</evidence>
<protein>
    <submittedName>
        <fullName evidence="1">Uncharacterized protein</fullName>
    </submittedName>
</protein>
<dbReference type="Proteomes" id="UP001638806">
    <property type="component" value="Unassembled WGS sequence"/>
</dbReference>
<proteinExistence type="predicted"/>
<sequence>MTKRPGEPLNGREKRLCNAIVPNQWSRYFDSQQWKLAQLDSTSADAHVSQARLKLLRMAATERDTTFVVLHQLFCQWSLDRARVHNLLGIPPETVDSAFEMLSCLGPTSSTGKLTMSSMQLFASYPLLDADYSAGAKLYSDFLQIREQMAVLASHWDSLALRGPYKTPDSAVLCPSEIVGDALRDWVCVTGGRRSKLPDLPAELVMEIASHLLPTDVTSLILSSRSLYRAMETQLPHEKKIRCLVGGQERLAPAPGSGIPPWDAWKYQIPASTSILNLIIQAFNDETDYPHLPILERFLEIKPDLAGCPIMVLEDEMNWPTLEVCCGLNGRDMPCMSSCGRIRGVPLAPDKDGSIPDDYIILEPLHLAVYFGLDAFCQTLLRADASIIGHEARGLPGLGKDWVSPLEIARRQGFRYLADMLDPSSVGPDLSRRAPAGPKVPPLWSSNPFMLQRGGEVVWYTAPHSRGWWLGICTDSRGMNIIPLRHSIPGKYERPETILPYNRPPRDNEQSDNEATKATAIAINAQHSLWGRLDTTLDPSNPRYYGCFLGAERVEVGDCLRLDECPLRNIFCSGSGILTFHGDIYHLISGNAETSNELPFVLEVQSRIASSRASILGLQPRVWRRFRADIERRQHEIAGRYYPRFQQDCLKSRFLPSMLTPARLHGLKLVGRLSTLGPCNLVRLEGTQRARCGEATTQC</sequence>
<dbReference type="EMBL" id="JBGNUJ010000010">
    <property type="protein sequence ID" value="KAL3954395.1"/>
    <property type="molecule type" value="Genomic_DNA"/>
</dbReference>
<reference evidence="1" key="1">
    <citation type="submission" date="2024-12" db="EMBL/GenBank/DDBJ databases">
        <title>Comparative genomics and development of molecular markers within Purpureocillium lilacinum and among Purpureocillium species.</title>
        <authorList>
            <person name="Yeh Z.-Y."/>
            <person name="Ni N.-T."/>
            <person name="Lo P.-H."/>
            <person name="Mushyakhwo K."/>
            <person name="Lin C.-F."/>
            <person name="Nai Y.-S."/>
        </authorList>
    </citation>
    <scope>NUCLEOTIDE SEQUENCE</scope>
    <source>
        <strain evidence="1">NCHU-NPUST-175</strain>
    </source>
</reference>
<evidence type="ECO:0000313" key="1">
    <source>
        <dbReference type="EMBL" id="KAL3954395.1"/>
    </source>
</evidence>
<keyword evidence="2" id="KW-1185">Reference proteome</keyword>